<keyword evidence="2" id="KW-0540">Nuclease</keyword>
<dbReference type="InterPro" id="IPR052379">
    <property type="entry name" value="Type_VII_TA_RNase"/>
</dbReference>
<keyword evidence="6" id="KW-1185">Reference proteome</keyword>
<evidence type="ECO:0000256" key="1">
    <source>
        <dbReference type="ARBA" id="ARBA00022649"/>
    </source>
</evidence>
<dbReference type="PANTHER" id="PTHR33397:SF5">
    <property type="entry name" value="RNASE YUTE-RELATED"/>
    <property type="match status" value="1"/>
</dbReference>
<evidence type="ECO:0000256" key="4">
    <source>
        <dbReference type="ARBA" id="ARBA00024207"/>
    </source>
</evidence>
<dbReference type="Proteomes" id="UP001199916">
    <property type="component" value="Unassembled WGS sequence"/>
</dbReference>
<keyword evidence="1" id="KW-1277">Toxin-antitoxin system</keyword>
<sequence length="142" mass="16465">MYYVNTEQIDERLTFIPKVVQAVTEINNRWDGSLYASFAQERALHIAIEIVTDVGSLLIDGFLMRDASSYEDIVDILVQEQVVSSSHHDSLLRLVRLRRALVQHYTEWERNDIHPVLLELPDMLPEFGESVLRFIAKEMHLA</sequence>
<dbReference type="InterPro" id="IPR037038">
    <property type="entry name" value="HepT-like_sf"/>
</dbReference>
<dbReference type="PANTHER" id="PTHR33397">
    <property type="entry name" value="UPF0331 PROTEIN YUTE"/>
    <property type="match status" value="1"/>
</dbReference>
<reference evidence="5 6" key="1">
    <citation type="submission" date="2021-11" db="EMBL/GenBank/DDBJ databases">
        <title>Draft genome sequence of Paenibacillus profundus YoMME, a new Gram-positive bacteria with exoelectrogenic properties.</title>
        <authorList>
            <person name="Hubenova Y."/>
            <person name="Hubenova E."/>
            <person name="Manasiev Y."/>
            <person name="Peykov S."/>
            <person name="Mitov M."/>
        </authorList>
    </citation>
    <scope>NUCLEOTIDE SEQUENCE [LARGE SCALE GENOMIC DNA]</scope>
    <source>
        <strain evidence="5 6">YoMME</strain>
    </source>
</reference>
<dbReference type="InterPro" id="IPR008201">
    <property type="entry name" value="HepT-like"/>
</dbReference>
<evidence type="ECO:0000313" key="5">
    <source>
        <dbReference type="EMBL" id="MCE5171354.1"/>
    </source>
</evidence>
<evidence type="ECO:0000313" key="6">
    <source>
        <dbReference type="Proteomes" id="UP001199916"/>
    </source>
</evidence>
<name>A0ABS8YP31_9BACL</name>
<evidence type="ECO:0000256" key="2">
    <source>
        <dbReference type="ARBA" id="ARBA00022722"/>
    </source>
</evidence>
<dbReference type="EMBL" id="JAJNBZ010000016">
    <property type="protein sequence ID" value="MCE5171354.1"/>
    <property type="molecule type" value="Genomic_DNA"/>
</dbReference>
<accession>A0ABS8YP31</accession>
<dbReference type="Gene3D" id="1.20.120.580">
    <property type="entry name" value="bsu32300-like"/>
    <property type="match status" value="1"/>
</dbReference>
<dbReference type="Pfam" id="PF01934">
    <property type="entry name" value="HepT-like"/>
    <property type="match status" value="1"/>
</dbReference>
<comment type="similarity">
    <text evidence="4">Belongs to the HepT RNase toxin family.</text>
</comment>
<proteinExistence type="inferred from homology"/>
<organism evidence="5 6">
    <name type="scientific">Paenibacillus profundus</name>
    <dbReference type="NCBI Taxonomy" id="1173085"/>
    <lineage>
        <taxon>Bacteria</taxon>
        <taxon>Bacillati</taxon>
        <taxon>Bacillota</taxon>
        <taxon>Bacilli</taxon>
        <taxon>Bacillales</taxon>
        <taxon>Paenibacillaceae</taxon>
        <taxon>Paenibacillus</taxon>
    </lineage>
</organism>
<comment type="caution">
    <text evidence="5">The sequence shown here is derived from an EMBL/GenBank/DDBJ whole genome shotgun (WGS) entry which is preliminary data.</text>
</comment>
<dbReference type="RefSeq" id="WP_019422831.1">
    <property type="nucleotide sequence ID" value="NZ_JAJNBZ010000016.1"/>
</dbReference>
<gene>
    <name evidence="5" type="ORF">LQV63_18805</name>
</gene>
<protein>
    <submittedName>
        <fullName evidence="5">DUF86 domain-containing protein</fullName>
    </submittedName>
</protein>
<keyword evidence="3" id="KW-0378">Hydrolase</keyword>
<evidence type="ECO:0000256" key="3">
    <source>
        <dbReference type="ARBA" id="ARBA00022801"/>
    </source>
</evidence>